<name>A0A9W8RPK9_9HYPO</name>
<dbReference type="AlphaFoldDB" id="A0A9W8RPK9"/>
<evidence type="ECO:0000256" key="1">
    <source>
        <dbReference type="SAM" id="MobiDB-lite"/>
    </source>
</evidence>
<dbReference type="Proteomes" id="UP001152049">
    <property type="component" value="Unassembled WGS sequence"/>
</dbReference>
<dbReference type="Pfam" id="PF13279">
    <property type="entry name" value="4HBT_2"/>
    <property type="match status" value="1"/>
</dbReference>
<proteinExistence type="predicted"/>
<dbReference type="OrthoDB" id="5538558at2759"/>
<evidence type="ECO:0000313" key="3">
    <source>
        <dbReference type="Proteomes" id="UP001152049"/>
    </source>
</evidence>
<dbReference type="EMBL" id="JAOQAZ010000042">
    <property type="protein sequence ID" value="KAJ4246543.1"/>
    <property type="molecule type" value="Genomic_DNA"/>
</dbReference>
<evidence type="ECO:0000313" key="2">
    <source>
        <dbReference type="EMBL" id="KAJ4246543.1"/>
    </source>
</evidence>
<comment type="caution">
    <text evidence="2">The sequence shown here is derived from an EMBL/GenBank/DDBJ whole genome shotgun (WGS) entry which is preliminary data.</text>
</comment>
<protein>
    <submittedName>
        <fullName evidence="2">Uncharacterized protein</fullName>
    </submittedName>
</protein>
<organism evidence="2 3">
    <name type="scientific">Fusarium torreyae</name>
    <dbReference type="NCBI Taxonomy" id="1237075"/>
    <lineage>
        <taxon>Eukaryota</taxon>
        <taxon>Fungi</taxon>
        <taxon>Dikarya</taxon>
        <taxon>Ascomycota</taxon>
        <taxon>Pezizomycotina</taxon>
        <taxon>Sordariomycetes</taxon>
        <taxon>Hypocreomycetidae</taxon>
        <taxon>Hypocreales</taxon>
        <taxon>Nectriaceae</taxon>
        <taxon>Fusarium</taxon>
    </lineage>
</organism>
<dbReference type="Gene3D" id="3.10.129.10">
    <property type="entry name" value="Hotdog Thioesterase"/>
    <property type="match status" value="1"/>
</dbReference>
<dbReference type="InterPro" id="IPR029069">
    <property type="entry name" value="HotDog_dom_sf"/>
</dbReference>
<dbReference type="SUPFAM" id="SSF54637">
    <property type="entry name" value="Thioesterase/thiol ester dehydrase-isomerase"/>
    <property type="match status" value="1"/>
</dbReference>
<sequence>MASIARLMRPLRQCRFMRPAVTRFARPAPIVAAQNRRFQSTDATEDTEATSDVVAEATESTATTEAINEAHDIIKATTEIIAEATEATQTLNTSEATDSTVETIEREHHKSKYKKGWATEARRRLNYINYLKGKYGSLPEHVEAQRQAVTHFFGLNLVKMITGREGFVSRLALDKQHVAYGDMDISVGRASVAALSRYAETSRMNWFTWFMNHEGPKKFWASILKPSTVELILIRQILDFRRAITYPDRLTVMHKLAVMPDENKTQIPTQVIIFSDNQHRIVARSQEQLLYVQKGQHRQSGPLPKQVLTTLQKWWNKQERASVEAEKMIDDFHEMLAKLEADLPKDFWPEKAVNEKEEAEKQDKYKDYTLPDFE</sequence>
<gene>
    <name evidence="2" type="ORF">NW762_013484</name>
</gene>
<feature type="region of interest" description="Disordered" evidence="1">
    <location>
        <begin position="353"/>
        <end position="374"/>
    </location>
</feature>
<keyword evidence="3" id="KW-1185">Reference proteome</keyword>
<accession>A0A9W8RPK9</accession>
<reference evidence="2" key="1">
    <citation type="submission" date="2022-09" db="EMBL/GenBank/DDBJ databases">
        <title>Fusarium specimens isolated from Avocado Roots.</title>
        <authorList>
            <person name="Stajich J."/>
            <person name="Roper C."/>
            <person name="Heimlech-Rivalta G."/>
        </authorList>
    </citation>
    <scope>NUCLEOTIDE SEQUENCE</scope>
    <source>
        <strain evidence="2">CF00136</strain>
    </source>
</reference>